<gene>
    <name evidence="1" type="ORF">LIER_06627</name>
</gene>
<name>A0AAV3P5W3_LITER</name>
<reference evidence="1 2" key="1">
    <citation type="submission" date="2024-01" db="EMBL/GenBank/DDBJ databases">
        <title>The complete chloroplast genome sequence of Lithospermum erythrorhizon: insights into the phylogenetic relationship among Boraginaceae species and the maternal lineages of purple gromwells.</title>
        <authorList>
            <person name="Okada T."/>
            <person name="Watanabe K."/>
        </authorList>
    </citation>
    <scope>NUCLEOTIDE SEQUENCE [LARGE SCALE GENOMIC DNA]</scope>
</reference>
<evidence type="ECO:0000313" key="2">
    <source>
        <dbReference type="Proteomes" id="UP001454036"/>
    </source>
</evidence>
<proteinExistence type="predicted"/>
<comment type="caution">
    <text evidence="1">The sequence shown here is derived from an EMBL/GenBank/DDBJ whole genome shotgun (WGS) entry which is preliminary data.</text>
</comment>
<protein>
    <submittedName>
        <fullName evidence="1">Uncharacterized protein</fullName>
    </submittedName>
</protein>
<dbReference type="AlphaFoldDB" id="A0AAV3P5W3"/>
<organism evidence="1 2">
    <name type="scientific">Lithospermum erythrorhizon</name>
    <name type="common">Purple gromwell</name>
    <name type="synonym">Lithospermum officinale var. erythrorhizon</name>
    <dbReference type="NCBI Taxonomy" id="34254"/>
    <lineage>
        <taxon>Eukaryota</taxon>
        <taxon>Viridiplantae</taxon>
        <taxon>Streptophyta</taxon>
        <taxon>Embryophyta</taxon>
        <taxon>Tracheophyta</taxon>
        <taxon>Spermatophyta</taxon>
        <taxon>Magnoliopsida</taxon>
        <taxon>eudicotyledons</taxon>
        <taxon>Gunneridae</taxon>
        <taxon>Pentapetalae</taxon>
        <taxon>asterids</taxon>
        <taxon>lamiids</taxon>
        <taxon>Boraginales</taxon>
        <taxon>Boraginaceae</taxon>
        <taxon>Boraginoideae</taxon>
        <taxon>Lithospermeae</taxon>
        <taxon>Lithospermum</taxon>
    </lineage>
</organism>
<sequence length="97" mass="10568">MVLVFRVGDPLVFCGGPPVIRKDPPGFLYDPPGFRKDPPGFPWDPLGFLRDPPCFSLDPPGLVGDRPVVVVREVLLHFCNHGDIASSTIKCPGDAEE</sequence>
<evidence type="ECO:0000313" key="1">
    <source>
        <dbReference type="EMBL" id="GAA0146746.1"/>
    </source>
</evidence>
<accession>A0AAV3P5W3</accession>
<dbReference type="Proteomes" id="UP001454036">
    <property type="component" value="Unassembled WGS sequence"/>
</dbReference>
<keyword evidence="2" id="KW-1185">Reference proteome</keyword>
<dbReference type="EMBL" id="BAABME010000978">
    <property type="protein sequence ID" value="GAA0146746.1"/>
    <property type="molecule type" value="Genomic_DNA"/>
</dbReference>